<evidence type="ECO:0000313" key="7">
    <source>
        <dbReference type="EMBL" id="MDA0645598.1"/>
    </source>
</evidence>
<feature type="domain" description="HTH tetR-type" evidence="6">
    <location>
        <begin position="5"/>
        <end position="65"/>
    </location>
</feature>
<dbReference type="InterPro" id="IPR009057">
    <property type="entry name" value="Homeodomain-like_sf"/>
</dbReference>
<dbReference type="PANTHER" id="PTHR30055:SF151">
    <property type="entry name" value="TRANSCRIPTIONAL REGULATORY PROTEIN"/>
    <property type="match status" value="1"/>
</dbReference>
<evidence type="ECO:0000313" key="8">
    <source>
        <dbReference type="Proteomes" id="UP001212498"/>
    </source>
</evidence>
<dbReference type="EMBL" id="JAPNUD010000145">
    <property type="protein sequence ID" value="MDA0645598.1"/>
    <property type="molecule type" value="Genomic_DNA"/>
</dbReference>
<feature type="DNA-binding region" description="H-T-H motif" evidence="5">
    <location>
        <begin position="28"/>
        <end position="47"/>
    </location>
</feature>
<evidence type="ECO:0000256" key="2">
    <source>
        <dbReference type="ARBA" id="ARBA00023015"/>
    </source>
</evidence>
<comment type="caution">
    <text evidence="7">The sequence shown here is derived from an EMBL/GenBank/DDBJ whole genome shotgun (WGS) entry which is preliminary data.</text>
</comment>
<reference evidence="7 8" key="1">
    <citation type="submission" date="2022-11" db="EMBL/GenBank/DDBJ databases">
        <title>Nonomuraea corallina sp. nov., a new species of the genus Nonomuraea isolated from sea side sediment in Thai sea.</title>
        <authorList>
            <person name="Ngamcharungchit C."/>
            <person name="Matsumoto A."/>
            <person name="Suriyachadkun C."/>
            <person name="Panbangred W."/>
            <person name="Inahashi Y."/>
            <person name="Intra B."/>
        </authorList>
    </citation>
    <scope>NUCLEOTIDE SEQUENCE [LARGE SCALE GENOMIC DNA]</scope>
    <source>
        <strain evidence="7 8">DSM 43553</strain>
    </source>
</reference>
<dbReference type="RefSeq" id="WP_271279185.1">
    <property type="nucleotide sequence ID" value="NZ_BAABFD010000002.1"/>
</dbReference>
<evidence type="ECO:0000256" key="4">
    <source>
        <dbReference type="ARBA" id="ARBA00023163"/>
    </source>
</evidence>
<dbReference type="InterPro" id="IPR004111">
    <property type="entry name" value="Repressor_TetR_C"/>
</dbReference>
<evidence type="ECO:0000256" key="1">
    <source>
        <dbReference type="ARBA" id="ARBA00022491"/>
    </source>
</evidence>
<gene>
    <name evidence="7" type="ORF">OUY24_33650</name>
</gene>
<dbReference type="PROSITE" id="PS50977">
    <property type="entry name" value="HTH_TETR_2"/>
    <property type="match status" value="1"/>
</dbReference>
<keyword evidence="3 5" id="KW-0238">DNA-binding</keyword>
<keyword evidence="4" id="KW-0804">Transcription</keyword>
<dbReference type="Pfam" id="PF00440">
    <property type="entry name" value="TetR_N"/>
    <property type="match status" value="1"/>
</dbReference>
<name>A0ABT4T7V7_9ACTN</name>
<dbReference type="Gene3D" id="1.10.357.10">
    <property type="entry name" value="Tetracycline Repressor, domain 2"/>
    <property type="match status" value="1"/>
</dbReference>
<dbReference type="InterPro" id="IPR003012">
    <property type="entry name" value="Tet_transcr_reg_TetR"/>
</dbReference>
<dbReference type="Proteomes" id="UP001212498">
    <property type="component" value="Unassembled WGS sequence"/>
</dbReference>
<dbReference type="InterPro" id="IPR023772">
    <property type="entry name" value="DNA-bd_HTH_TetR-type_CS"/>
</dbReference>
<sequence>MTLEKLTRQAVVERAMKIAATDGLQAVTIRRLAADLGVTPTALYWHVKNKDELLSALADHLLAALVADVDPGRPWQQRLRAVVTALVEQTRAHPYLAALLPVIDKGTAEAYHRATDTVIGLLTEAGFTLPQADQVATYLLMGATAMVSCQPGGAGGDEEEAAELSRRQRLDLERLPPRRYPHLAAFAATLTGPPDLDAYYSFGVDLLLSAVEAMAPAAGR</sequence>
<dbReference type="InterPro" id="IPR001647">
    <property type="entry name" value="HTH_TetR"/>
</dbReference>
<dbReference type="InterPro" id="IPR050109">
    <property type="entry name" value="HTH-type_TetR-like_transc_reg"/>
</dbReference>
<dbReference type="Pfam" id="PF02909">
    <property type="entry name" value="TetR_C_1"/>
    <property type="match status" value="1"/>
</dbReference>
<keyword evidence="8" id="KW-1185">Reference proteome</keyword>
<evidence type="ECO:0000259" key="6">
    <source>
        <dbReference type="PROSITE" id="PS50977"/>
    </source>
</evidence>
<evidence type="ECO:0000256" key="5">
    <source>
        <dbReference type="PROSITE-ProRule" id="PRU00335"/>
    </source>
</evidence>
<dbReference type="PRINTS" id="PR00400">
    <property type="entry name" value="TETREPRESSOR"/>
</dbReference>
<dbReference type="PROSITE" id="PS01081">
    <property type="entry name" value="HTH_TETR_1"/>
    <property type="match status" value="1"/>
</dbReference>
<dbReference type="InterPro" id="IPR036271">
    <property type="entry name" value="Tet_transcr_reg_TetR-rel_C_sf"/>
</dbReference>
<accession>A0ABT4T7V7</accession>
<organism evidence="7 8">
    <name type="scientific">Nonomuraea ferruginea</name>
    <dbReference type="NCBI Taxonomy" id="46174"/>
    <lineage>
        <taxon>Bacteria</taxon>
        <taxon>Bacillati</taxon>
        <taxon>Actinomycetota</taxon>
        <taxon>Actinomycetes</taxon>
        <taxon>Streptosporangiales</taxon>
        <taxon>Streptosporangiaceae</taxon>
        <taxon>Nonomuraea</taxon>
    </lineage>
</organism>
<keyword evidence="2" id="KW-0805">Transcription regulation</keyword>
<keyword evidence="1" id="KW-0678">Repressor</keyword>
<dbReference type="SUPFAM" id="SSF46689">
    <property type="entry name" value="Homeodomain-like"/>
    <property type="match status" value="1"/>
</dbReference>
<evidence type="ECO:0000256" key="3">
    <source>
        <dbReference type="ARBA" id="ARBA00023125"/>
    </source>
</evidence>
<dbReference type="PANTHER" id="PTHR30055">
    <property type="entry name" value="HTH-TYPE TRANSCRIPTIONAL REGULATOR RUTR"/>
    <property type="match status" value="1"/>
</dbReference>
<proteinExistence type="predicted"/>
<protein>
    <submittedName>
        <fullName evidence="7">TetR family transcriptional regulator</fullName>
    </submittedName>
</protein>
<dbReference type="PRINTS" id="PR00455">
    <property type="entry name" value="HTHTETR"/>
</dbReference>
<dbReference type="SUPFAM" id="SSF48498">
    <property type="entry name" value="Tetracyclin repressor-like, C-terminal domain"/>
    <property type="match status" value="1"/>
</dbReference>